<dbReference type="GO" id="GO:0005789">
    <property type="term" value="C:endoplasmic reticulum membrane"/>
    <property type="evidence" value="ECO:0007669"/>
    <property type="project" value="UniProtKB-SubCell"/>
</dbReference>
<evidence type="ECO:0000256" key="5">
    <source>
        <dbReference type="ARBA" id="ARBA00022824"/>
    </source>
</evidence>
<keyword evidence="7" id="KW-0175">Coiled coil</keyword>
<evidence type="ECO:0000256" key="11">
    <source>
        <dbReference type="SAM" id="Phobius"/>
    </source>
</evidence>
<dbReference type="InterPro" id="IPR027538">
    <property type="entry name" value="Get1_fungi"/>
</dbReference>
<feature type="topological domain" description="Cytoplasmic" evidence="9">
    <location>
        <begin position="173"/>
        <end position="225"/>
    </location>
</feature>
<feature type="transmembrane region" description="Helical" evidence="11">
    <location>
        <begin position="161"/>
        <end position="186"/>
    </location>
</feature>
<dbReference type="Pfam" id="PF04420">
    <property type="entry name" value="CHD5"/>
    <property type="match status" value="1"/>
</dbReference>
<gene>
    <name evidence="9 13" type="primary">GET1</name>
    <name evidence="13" type="ORF">SLS62_010090</name>
</gene>
<dbReference type="Gene3D" id="1.10.287.660">
    <property type="entry name" value="Helix hairpin bin"/>
    <property type="match status" value="1"/>
</dbReference>
<dbReference type="PANTHER" id="PTHR42650">
    <property type="entry name" value="TAIL-ANCHORED PROTEIN INSERTION RECEPTOR WRB"/>
    <property type="match status" value="1"/>
</dbReference>
<evidence type="ECO:0000313" key="13">
    <source>
        <dbReference type="EMBL" id="KAK7744733.1"/>
    </source>
</evidence>
<comment type="caution">
    <text evidence="13">The sequence shown here is derived from an EMBL/GenBank/DDBJ whole genome shotgun (WGS) entry which is preliminary data.</text>
</comment>
<dbReference type="InterPro" id="IPR029012">
    <property type="entry name" value="Helix_hairpin_bin_sf"/>
</dbReference>
<evidence type="ECO:0000313" key="14">
    <source>
        <dbReference type="Proteomes" id="UP001320420"/>
    </source>
</evidence>
<evidence type="ECO:0000256" key="1">
    <source>
        <dbReference type="ARBA" id="ARBA00004477"/>
    </source>
</evidence>
<keyword evidence="4 9" id="KW-0812">Transmembrane</keyword>
<dbReference type="PANTHER" id="PTHR42650:SF1">
    <property type="entry name" value="GUIDED ENTRY OF TAIL-ANCHORED PROTEINS FACTOR 1"/>
    <property type="match status" value="1"/>
</dbReference>
<dbReference type="EMBL" id="JAKJXP020000117">
    <property type="protein sequence ID" value="KAK7744733.1"/>
    <property type="molecule type" value="Genomic_DNA"/>
</dbReference>
<dbReference type="Proteomes" id="UP001320420">
    <property type="component" value="Unassembled WGS sequence"/>
</dbReference>
<evidence type="ECO:0000256" key="7">
    <source>
        <dbReference type="ARBA" id="ARBA00023054"/>
    </source>
</evidence>
<dbReference type="GO" id="GO:0043495">
    <property type="term" value="F:protein-membrane adaptor activity"/>
    <property type="evidence" value="ECO:0007669"/>
    <property type="project" value="TreeGrafter"/>
</dbReference>
<sequence length="225" mass="24909">MPSLLLVVFLIELFAHLVNTLGAATINNLLWNVYLALPTQTSRDLAERKKLQPQYLKVRQELNATSSQDQFAKWAKLKRQHDKLLEELEKSKSSGDASKAKFDKTVGMVRWTATSGVKFVLPFWYAKQPMFWLPKGWFPYYVEWVLSFPRAPLGSISIASWQLACAGFILLVSDTITAVFGLILGARLEKKAQSTKAGGGRKEQAQGASGGSTAGAQDANNKKDS</sequence>
<feature type="topological domain" description="Lumenal" evidence="9">
    <location>
        <begin position="1"/>
        <end position="4"/>
    </location>
</feature>
<feature type="region of interest" description="Disordered" evidence="10">
    <location>
        <begin position="193"/>
        <end position="225"/>
    </location>
</feature>
<name>A0AAN9UBT5_9PEZI</name>
<dbReference type="InterPro" id="IPR028945">
    <property type="entry name" value="Get1"/>
</dbReference>
<evidence type="ECO:0000256" key="8">
    <source>
        <dbReference type="ARBA" id="ARBA00023136"/>
    </source>
</evidence>
<reference evidence="13 14" key="1">
    <citation type="submission" date="2024-02" db="EMBL/GenBank/DDBJ databases">
        <title>De novo assembly and annotation of 12 fungi associated with fruit tree decline syndrome in Ontario, Canada.</title>
        <authorList>
            <person name="Sulman M."/>
            <person name="Ellouze W."/>
            <person name="Ilyukhin E."/>
        </authorList>
    </citation>
    <scope>NUCLEOTIDE SEQUENCE [LARGE SCALE GENOMIC DNA]</scope>
    <source>
        <strain evidence="13 14">M11/M66-122</strain>
    </source>
</reference>
<keyword evidence="14" id="KW-1185">Reference proteome</keyword>
<comment type="subcellular location">
    <subcellularLocation>
        <location evidence="1">Endoplasmic reticulum membrane</location>
        <topology evidence="1">Multi-pass membrane protein</topology>
    </subcellularLocation>
</comment>
<dbReference type="HAMAP" id="MF_03113">
    <property type="entry name" value="Get1"/>
    <property type="match status" value="1"/>
</dbReference>
<keyword evidence="3 9" id="KW-0813">Transport</keyword>
<keyword evidence="12" id="KW-0732">Signal</keyword>
<organism evidence="13 14">
    <name type="scientific">Diatrype stigma</name>
    <dbReference type="NCBI Taxonomy" id="117547"/>
    <lineage>
        <taxon>Eukaryota</taxon>
        <taxon>Fungi</taxon>
        <taxon>Dikarya</taxon>
        <taxon>Ascomycota</taxon>
        <taxon>Pezizomycotina</taxon>
        <taxon>Sordariomycetes</taxon>
        <taxon>Xylariomycetidae</taxon>
        <taxon>Xylariales</taxon>
        <taxon>Diatrypaceae</taxon>
        <taxon>Diatrype</taxon>
    </lineage>
</organism>
<proteinExistence type="inferred from homology"/>
<keyword evidence="6 9" id="KW-1133">Transmembrane helix</keyword>
<dbReference type="GO" id="GO:0071816">
    <property type="term" value="P:tail-anchored membrane protein insertion into ER membrane"/>
    <property type="evidence" value="ECO:0007669"/>
    <property type="project" value="InterPro"/>
</dbReference>
<dbReference type="FunFam" id="1.10.287.660:FF:000006">
    <property type="entry name" value="Protein GET1"/>
    <property type="match status" value="1"/>
</dbReference>
<keyword evidence="5 9" id="KW-0256">Endoplasmic reticulum</keyword>
<evidence type="ECO:0000256" key="2">
    <source>
        <dbReference type="ARBA" id="ARBA00010799"/>
    </source>
</evidence>
<comment type="similarity">
    <text evidence="2 9">Belongs to the WRB/GET1 family.</text>
</comment>
<comment type="caution">
    <text evidence="9">Lacks conserved residue(s) required for the propagation of feature annotation.</text>
</comment>
<evidence type="ECO:0000256" key="10">
    <source>
        <dbReference type="SAM" id="MobiDB-lite"/>
    </source>
</evidence>
<feature type="chain" id="PRO_5043007544" evidence="12">
    <location>
        <begin position="21"/>
        <end position="225"/>
    </location>
</feature>
<evidence type="ECO:0000256" key="9">
    <source>
        <dbReference type="HAMAP-Rule" id="MF_03113"/>
    </source>
</evidence>
<protein>
    <submittedName>
        <fullName evidence="13">GET complex subunit get1</fullName>
    </submittedName>
</protein>
<evidence type="ECO:0000256" key="3">
    <source>
        <dbReference type="ARBA" id="ARBA00022448"/>
    </source>
</evidence>
<accession>A0AAN9UBT5</accession>
<evidence type="ECO:0000256" key="6">
    <source>
        <dbReference type="ARBA" id="ARBA00022989"/>
    </source>
</evidence>
<evidence type="ECO:0000256" key="4">
    <source>
        <dbReference type="ARBA" id="ARBA00022692"/>
    </source>
</evidence>
<keyword evidence="8 9" id="KW-0472">Membrane</keyword>
<evidence type="ECO:0000256" key="12">
    <source>
        <dbReference type="SAM" id="SignalP"/>
    </source>
</evidence>
<dbReference type="AlphaFoldDB" id="A0AAN9UBT5"/>
<feature type="signal peptide" evidence="12">
    <location>
        <begin position="1"/>
        <end position="20"/>
    </location>
</feature>
<dbReference type="GO" id="GO:0043529">
    <property type="term" value="C:GET complex"/>
    <property type="evidence" value="ECO:0007669"/>
    <property type="project" value="InterPro"/>
</dbReference>